<evidence type="ECO:0000313" key="4">
    <source>
        <dbReference type="Proteomes" id="UP000059680"/>
    </source>
</evidence>
<feature type="region of interest" description="Disordered" evidence="1">
    <location>
        <begin position="40"/>
        <end position="67"/>
    </location>
</feature>
<dbReference type="AlphaFoldDB" id="A0A0P0X5P4"/>
<evidence type="ECO:0000313" key="3">
    <source>
        <dbReference type="EMBL" id="BAT01199.1"/>
    </source>
</evidence>
<dbReference type="InParanoid" id="A0A0P0X5P4"/>
<evidence type="ECO:0000259" key="2">
    <source>
        <dbReference type="PROSITE" id="PS51520"/>
    </source>
</evidence>
<gene>
    <name evidence="3" type="ordered locus">Os07g0422400</name>
    <name evidence="3" type="ORF">OSNPB_070422400</name>
</gene>
<reference evidence="4" key="1">
    <citation type="journal article" date="2005" name="Nature">
        <title>The map-based sequence of the rice genome.</title>
        <authorList>
            <consortium name="International rice genome sequencing project (IRGSP)"/>
            <person name="Matsumoto T."/>
            <person name="Wu J."/>
            <person name="Kanamori H."/>
            <person name="Katayose Y."/>
            <person name="Fujisawa M."/>
            <person name="Namiki N."/>
            <person name="Mizuno H."/>
            <person name="Yamamoto K."/>
            <person name="Antonio B.A."/>
            <person name="Baba T."/>
            <person name="Sakata K."/>
            <person name="Nagamura Y."/>
            <person name="Aoki H."/>
            <person name="Arikawa K."/>
            <person name="Arita K."/>
            <person name="Bito T."/>
            <person name="Chiden Y."/>
            <person name="Fujitsuka N."/>
            <person name="Fukunaka R."/>
            <person name="Hamada M."/>
            <person name="Harada C."/>
            <person name="Hayashi A."/>
            <person name="Hijishita S."/>
            <person name="Honda M."/>
            <person name="Hosokawa S."/>
            <person name="Ichikawa Y."/>
            <person name="Idonuma A."/>
            <person name="Iijima M."/>
            <person name="Ikeda M."/>
            <person name="Ikeno M."/>
            <person name="Ito K."/>
            <person name="Ito S."/>
            <person name="Ito T."/>
            <person name="Ito Y."/>
            <person name="Ito Y."/>
            <person name="Iwabuchi A."/>
            <person name="Kamiya K."/>
            <person name="Karasawa W."/>
            <person name="Kurita K."/>
            <person name="Katagiri S."/>
            <person name="Kikuta A."/>
            <person name="Kobayashi H."/>
            <person name="Kobayashi N."/>
            <person name="Machita K."/>
            <person name="Maehara T."/>
            <person name="Masukawa M."/>
            <person name="Mizubayashi T."/>
            <person name="Mukai Y."/>
            <person name="Nagasaki H."/>
            <person name="Nagata Y."/>
            <person name="Naito S."/>
            <person name="Nakashima M."/>
            <person name="Nakama Y."/>
            <person name="Nakamichi Y."/>
            <person name="Nakamura M."/>
            <person name="Meguro A."/>
            <person name="Negishi M."/>
            <person name="Ohta I."/>
            <person name="Ohta T."/>
            <person name="Okamoto M."/>
            <person name="Ono N."/>
            <person name="Saji S."/>
            <person name="Sakaguchi M."/>
            <person name="Sakai K."/>
            <person name="Shibata M."/>
            <person name="Shimokawa T."/>
            <person name="Song J."/>
            <person name="Takazaki Y."/>
            <person name="Terasawa K."/>
            <person name="Tsugane M."/>
            <person name="Tsuji K."/>
            <person name="Ueda S."/>
            <person name="Waki K."/>
            <person name="Yamagata H."/>
            <person name="Yamamoto M."/>
            <person name="Yamamoto S."/>
            <person name="Yamane H."/>
            <person name="Yoshiki S."/>
            <person name="Yoshihara R."/>
            <person name="Yukawa K."/>
            <person name="Zhong H."/>
            <person name="Yano M."/>
            <person name="Yuan Q."/>
            <person name="Ouyang S."/>
            <person name="Liu J."/>
            <person name="Jones K.M."/>
            <person name="Gansberger K."/>
            <person name="Moffat K."/>
            <person name="Hill J."/>
            <person name="Bera J."/>
            <person name="Fadrosh D."/>
            <person name="Jin S."/>
            <person name="Johri S."/>
            <person name="Kim M."/>
            <person name="Overton L."/>
            <person name="Reardon M."/>
            <person name="Tsitrin T."/>
            <person name="Vuong H."/>
            <person name="Weaver B."/>
            <person name="Ciecko A."/>
            <person name="Tallon L."/>
            <person name="Jackson J."/>
            <person name="Pai G."/>
            <person name="Aken S.V."/>
            <person name="Utterback T."/>
            <person name="Reidmuller S."/>
            <person name="Feldblyum T."/>
            <person name="Hsiao J."/>
            <person name="Zismann V."/>
            <person name="Iobst S."/>
            <person name="de Vazeille A.R."/>
            <person name="Buell C.R."/>
            <person name="Ying K."/>
            <person name="Li Y."/>
            <person name="Lu T."/>
            <person name="Huang Y."/>
            <person name="Zhao Q."/>
            <person name="Feng Q."/>
            <person name="Zhang L."/>
            <person name="Zhu J."/>
            <person name="Weng Q."/>
            <person name="Mu J."/>
            <person name="Lu Y."/>
            <person name="Fan D."/>
            <person name="Liu Y."/>
            <person name="Guan J."/>
            <person name="Zhang Y."/>
            <person name="Yu S."/>
            <person name="Liu X."/>
            <person name="Zhang Y."/>
            <person name="Hong G."/>
            <person name="Han B."/>
            <person name="Choisne N."/>
            <person name="Demange N."/>
            <person name="Orjeda G."/>
            <person name="Samain S."/>
            <person name="Cattolico L."/>
            <person name="Pelletier E."/>
            <person name="Couloux A."/>
            <person name="Segurens B."/>
            <person name="Wincker P."/>
            <person name="D'Hont A."/>
            <person name="Scarpelli C."/>
            <person name="Weissenbach J."/>
            <person name="Salanoubat M."/>
            <person name="Quetier F."/>
            <person name="Yu Y."/>
            <person name="Kim H.R."/>
            <person name="Rambo T."/>
            <person name="Currie J."/>
            <person name="Collura K."/>
            <person name="Luo M."/>
            <person name="Yang T."/>
            <person name="Ammiraju J.S.S."/>
            <person name="Engler F."/>
            <person name="Soderlund C."/>
            <person name="Wing R.A."/>
            <person name="Palmer L.E."/>
            <person name="de la Bastide M."/>
            <person name="Spiegel L."/>
            <person name="Nascimento L."/>
            <person name="Zutavern T."/>
            <person name="O'Shaughnessy A."/>
            <person name="Dike S."/>
            <person name="Dedhia N."/>
            <person name="Preston R."/>
            <person name="Balija V."/>
            <person name="McCombie W.R."/>
            <person name="Chow T."/>
            <person name="Chen H."/>
            <person name="Chung M."/>
            <person name="Chen C."/>
            <person name="Shaw J."/>
            <person name="Wu H."/>
            <person name="Hsiao K."/>
            <person name="Chao Y."/>
            <person name="Chu M."/>
            <person name="Cheng C."/>
            <person name="Hour A."/>
            <person name="Lee P."/>
            <person name="Lin S."/>
            <person name="Lin Y."/>
            <person name="Liou J."/>
            <person name="Liu S."/>
            <person name="Hsing Y."/>
            <person name="Raghuvanshi S."/>
            <person name="Mohanty A."/>
            <person name="Bharti A.K."/>
            <person name="Gaur A."/>
            <person name="Gupta V."/>
            <person name="Kumar D."/>
            <person name="Ravi V."/>
            <person name="Vij S."/>
            <person name="Kapur A."/>
            <person name="Khurana P."/>
            <person name="Khurana P."/>
            <person name="Khurana J.P."/>
            <person name="Tyagi A.K."/>
            <person name="Gaikwad K."/>
            <person name="Singh A."/>
            <person name="Dalal V."/>
            <person name="Srivastava S."/>
            <person name="Dixit A."/>
            <person name="Pal A.K."/>
            <person name="Ghazi I.A."/>
            <person name="Yadav M."/>
            <person name="Pandit A."/>
            <person name="Bhargava A."/>
            <person name="Sureshbabu K."/>
            <person name="Batra K."/>
            <person name="Sharma T.R."/>
            <person name="Mohapatra T."/>
            <person name="Singh N.K."/>
            <person name="Messing J."/>
            <person name="Nelson A.B."/>
            <person name="Fuks G."/>
            <person name="Kavchok S."/>
            <person name="Keizer G."/>
            <person name="Linton E."/>
            <person name="Llaca V."/>
            <person name="Song R."/>
            <person name="Tanyolac B."/>
            <person name="Young S."/>
            <person name="Ho-Il K."/>
            <person name="Hahn J.H."/>
            <person name="Sangsakoo G."/>
            <person name="Vanavichit A."/>
            <person name="de Mattos Luiz.A.T."/>
            <person name="Zimmer P.D."/>
            <person name="Malone G."/>
            <person name="Dellagostin O."/>
            <person name="de Oliveira A.C."/>
            <person name="Bevan M."/>
            <person name="Bancroft I."/>
            <person name="Minx P."/>
            <person name="Cordum H."/>
            <person name="Wilson R."/>
            <person name="Cheng Z."/>
            <person name="Jin W."/>
            <person name="Jiang J."/>
            <person name="Leong S.A."/>
            <person name="Iwama H."/>
            <person name="Gojobori T."/>
            <person name="Itoh T."/>
            <person name="Niimura Y."/>
            <person name="Fujii Y."/>
            <person name="Habara T."/>
            <person name="Sakai H."/>
            <person name="Sato Y."/>
            <person name="Wilson G."/>
            <person name="Kumar K."/>
            <person name="McCouch S."/>
            <person name="Juretic N."/>
            <person name="Hoen D."/>
            <person name="Wright S."/>
            <person name="Bruskiewich R."/>
            <person name="Bureau T."/>
            <person name="Miyao A."/>
            <person name="Hirochika H."/>
            <person name="Nishikawa T."/>
            <person name="Kadowaki K."/>
            <person name="Sugiura M."/>
            <person name="Burr B."/>
            <person name="Sasaki T."/>
        </authorList>
    </citation>
    <scope>NUCLEOTIDE SEQUENCE [LARGE SCALE GENOMIC DNA]</scope>
    <source>
        <strain evidence="4">cv. Nipponbare</strain>
    </source>
</reference>
<dbReference type="InterPro" id="IPR002620">
    <property type="entry name" value="Alphavirus_nsp2pro"/>
</dbReference>
<name>A0A0P0X5P4_ORYSJ</name>
<organism evidence="3 4">
    <name type="scientific">Oryza sativa subsp. japonica</name>
    <name type="common">Rice</name>
    <dbReference type="NCBI Taxonomy" id="39947"/>
    <lineage>
        <taxon>Eukaryota</taxon>
        <taxon>Viridiplantae</taxon>
        <taxon>Streptophyta</taxon>
        <taxon>Embryophyta</taxon>
        <taxon>Tracheophyta</taxon>
        <taxon>Spermatophyta</taxon>
        <taxon>Magnoliopsida</taxon>
        <taxon>Liliopsida</taxon>
        <taxon>Poales</taxon>
        <taxon>Poaceae</taxon>
        <taxon>BOP clade</taxon>
        <taxon>Oryzoideae</taxon>
        <taxon>Oryzeae</taxon>
        <taxon>Oryzinae</taxon>
        <taxon>Oryza</taxon>
        <taxon>Oryza sativa</taxon>
    </lineage>
</organism>
<keyword evidence="4" id="KW-1185">Reference proteome</keyword>
<reference evidence="3 4" key="2">
    <citation type="journal article" date="2013" name="Plant Cell Physiol.">
        <title>Rice Annotation Project Database (RAP-DB): an integrative and interactive database for rice genomics.</title>
        <authorList>
            <person name="Sakai H."/>
            <person name="Lee S.S."/>
            <person name="Tanaka T."/>
            <person name="Numa H."/>
            <person name="Kim J."/>
            <person name="Kawahara Y."/>
            <person name="Wakimoto H."/>
            <person name="Yang C.C."/>
            <person name="Iwamoto M."/>
            <person name="Abe T."/>
            <person name="Yamada Y."/>
            <person name="Muto A."/>
            <person name="Inokuchi H."/>
            <person name="Ikemura T."/>
            <person name="Matsumoto T."/>
            <person name="Sasaki T."/>
            <person name="Itoh T."/>
        </authorList>
    </citation>
    <scope>NUCLEOTIDE SEQUENCE [LARGE SCALE GENOMIC DNA]</scope>
    <source>
        <strain evidence="4">cv. Nipponbare</strain>
    </source>
</reference>
<dbReference type="PROSITE" id="PS51520">
    <property type="entry name" value="NSP2PRO"/>
    <property type="match status" value="1"/>
</dbReference>
<dbReference type="PaxDb" id="39947-A0A0P0X5P4"/>
<sequence length="99" mass="10779">MKPAPPSVDIASAAKAQPRQEHCCERQCLASRTCARHMSHQELRLGMTPPSRTRLRQEPSRSSSAPQRVAIISRGVGAARIHVCWTTSQEPALHAAAVC</sequence>
<proteinExistence type="predicted"/>
<accession>A0A0P0X5P4</accession>
<feature type="domain" description="Peptidase C9" evidence="2">
    <location>
        <begin position="75"/>
        <end position="99"/>
    </location>
</feature>
<reference evidence="3 4" key="3">
    <citation type="journal article" date="2013" name="Rice">
        <title>Improvement of the Oryza sativa Nipponbare reference genome using next generation sequence and optical map data.</title>
        <authorList>
            <person name="Kawahara Y."/>
            <person name="de la Bastide M."/>
            <person name="Hamilton J.P."/>
            <person name="Kanamori H."/>
            <person name="McCombie W.R."/>
            <person name="Ouyang S."/>
            <person name="Schwartz D.C."/>
            <person name="Tanaka T."/>
            <person name="Wu J."/>
            <person name="Zhou S."/>
            <person name="Childs K.L."/>
            <person name="Davidson R.M."/>
            <person name="Lin H."/>
            <person name="Quesada-Ocampo L."/>
            <person name="Vaillancourt B."/>
            <person name="Sakai H."/>
            <person name="Lee S.S."/>
            <person name="Kim J."/>
            <person name="Numa H."/>
            <person name="Itoh T."/>
            <person name="Buell C.R."/>
            <person name="Matsumoto T."/>
        </authorList>
    </citation>
    <scope>NUCLEOTIDE SEQUENCE [LARGE SCALE GENOMIC DNA]</scope>
    <source>
        <strain evidence="4">cv. Nipponbare</strain>
    </source>
</reference>
<dbReference type="EMBL" id="AP014963">
    <property type="protein sequence ID" value="BAT01199.1"/>
    <property type="molecule type" value="Genomic_DNA"/>
</dbReference>
<protein>
    <submittedName>
        <fullName evidence="3">Os07g0422400 protein</fullName>
    </submittedName>
</protein>
<dbReference type="Proteomes" id="UP000059680">
    <property type="component" value="Chromosome 7"/>
</dbReference>
<evidence type="ECO:0000256" key="1">
    <source>
        <dbReference type="SAM" id="MobiDB-lite"/>
    </source>
</evidence>